<evidence type="ECO:0000313" key="2">
    <source>
        <dbReference type="Proteomes" id="UP000192761"/>
    </source>
</evidence>
<evidence type="ECO:0008006" key="3">
    <source>
        <dbReference type="Google" id="ProtNLM"/>
    </source>
</evidence>
<reference evidence="1 2" key="1">
    <citation type="submission" date="2017-04" db="EMBL/GenBank/DDBJ databases">
        <authorList>
            <person name="Afonso C.L."/>
            <person name="Miller P.J."/>
            <person name="Scott M.A."/>
            <person name="Spackman E."/>
            <person name="Goraichik I."/>
            <person name="Dimitrov K.M."/>
            <person name="Suarez D.L."/>
            <person name="Swayne D.E."/>
        </authorList>
    </citation>
    <scope>NUCLEOTIDE SEQUENCE [LARGE SCALE GENOMIC DNA]</scope>
    <source>
        <strain evidence="1 2">DSM 23236</strain>
    </source>
</reference>
<dbReference type="Gene3D" id="3.60.10.10">
    <property type="entry name" value="Endonuclease/exonuclease/phosphatase"/>
    <property type="match status" value="1"/>
</dbReference>
<proteinExistence type="predicted"/>
<evidence type="ECO:0000313" key="1">
    <source>
        <dbReference type="EMBL" id="SMC27259.1"/>
    </source>
</evidence>
<dbReference type="RefSeq" id="WP_084091405.1">
    <property type="nucleotide sequence ID" value="NZ_FWXD01000016.1"/>
</dbReference>
<dbReference type="AlphaFoldDB" id="A0A1W1XTH0"/>
<keyword evidence="2" id="KW-1185">Reference proteome</keyword>
<name>A0A1W1XTH0_9NEIS</name>
<dbReference type="InterPro" id="IPR036691">
    <property type="entry name" value="Endo/exonu/phosph_ase_sf"/>
</dbReference>
<protein>
    <recommendedName>
        <fullName evidence="3">Endonuclease/Exonuclease/phosphatase family protein</fullName>
    </recommendedName>
</protein>
<dbReference type="Proteomes" id="UP000192761">
    <property type="component" value="Unassembled WGS sequence"/>
</dbReference>
<dbReference type="EMBL" id="FWXD01000016">
    <property type="protein sequence ID" value="SMC27259.1"/>
    <property type="molecule type" value="Genomic_DNA"/>
</dbReference>
<sequence length="594" mass="66220">MDVQQCEACGAASAGLGTCAYHESRKPYLCKACKAQWLCPDCTWHALSFELDTEGLPKVLACDDLGQPPPGSVRIDKRWAFEQQMQTYMAYRQSELNRLKKPQPLDPLHEYLPPPQGPVVKASGSGVDAQSTGVGDTIVLPPPKPLRVMSWNLQDLGGGPSRGAQRSDMAILRIACVIAEAAPDICALLEVKLAAHLPKKPEPPPLPRETRRTRGAALTQKAQDAHDEYLRKLDEWEQTKLAIAEQHRTGVPTGKKEVLRIFECLKQITHSNWGLLLDPALHTESETYAFFYRTDGVAVQAFELIHKDAGNSRVEWPETGFRAPARVTFKLGGSRLGRTCGKVDEDWLLDMIAFHAPAPHHGEKVPLAIANFAKIAWPRETVFAGDFNVDTEVGDVKQEINYAKKIEEADSDEEAEALFDRWSELAYNVQLDNNRQLMARFFSEFDGLMHKVMGDCHWLEGVDLARTSMRAKIKPCVEEHFAAGMWSSTNAFQCAAYDKIALLTPKSCDARLLQPRNFGGWCFPLFEFLMPKSLRPLFKVKFFDDGAVDRFQELVVPVSGGGGNPQLQQVLNGVKEVSDHVPVLLDLEIHPKTK</sequence>
<gene>
    <name evidence="1" type="ORF">SAMN02745857_02773</name>
</gene>
<accession>A0A1W1XTH0</accession>
<dbReference type="SUPFAM" id="SSF56219">
    <property type="entry name" value="DNase I-like"/>
    <property type="match status" value="1"/>
</dbReference>
<organism evidence="1 2">
    <name type="scientific">Andreprevotia lacus DSM 23236</name>
    <dbReference type="NCBI Taxonomy" id="1121001"/>
    <lineage>
        <taxon>Bacteria</taxon>
        <taxon>Pseudomonadati</taxon>
        <taxon>Pseudomonadota</taxon>
        <taxon>Betaproteobacteria</taxon>
        <taxon>Neisseriales</taxon>
        <taxon>Chitinibacteraceae</taxon>
        <taxon>Andreprevotia</taxon>
    </lineage>
</organism>